<dbReference type="PROSITE" id="PS50293">
    <property type="entry name" value="TPR_REGION"/>
    <property type="match status" value="1"/>
</dbReference>
<dbReference type="EMBL" id="JAVRIA010000003">
    <property type="protein sequence ID" value="MDT0558494.1"/>
    <property type="molecule type" value="Genomic_DNA"/>
</dbReference>
<dbReference type="InterPro" id="IPR019734">
    <property type="entry name" value="TPR_rpt"/>
</dbReference>
<feature type="signal peptide" evidence="2">
    <location>
        <begin position="1"/>
        <end position="21"/>
    </location>
</feature>
<evidence type="ECO:0008006" key="5">
    <source>
        <dbReference type="Google" id="ProtNLM"/>
    </source>
</evidence>
<evidence type="ECO:0000313" key="4">
    <source>
        <dbReference type="Proteomes" id="UP001259492"/>
    </source>
</evidence>
<reference evidence="3 4" key="1">
    <citation type="submission" date="2023-09" db="EMBL/GenBank/DDBJ databases">
        <authorList>
            <person name="Rey-Velasco X."/>
        </authorList>
    </citation>
    <scope>NUCLEOTIDE SEQUENCE [LARGE SCALE GENOMIC DNA]</scope>
    <source>
        <strain evidence="3 4">W332</strain>
    </source>
</reference>
<dbReference type="Proteomes" id="UP001259492">
    <property type="component" value="Unassembled WGS sequence"/>
</dbReference>
<name>A0ABU2YLC5_9FLAO</name>
<gene>
    <name evidence="3" type="ORF">RM697_07545</name>
</gene>
<accession>A0ABU2YLC5</accession>
<dbReference type="InterPro" id="IPR011990">
    <property type="entry name" value="TPR-like_helical_dom_sf"/>
</dbReference>
<feature type="chain" id="PRO_5045056609" description="Tetratricopeptide repeat protein" evidence="2">
    <location>
        <begin position="22"/>
        <end position="445"/>
    </location>
</feature>
<organism evidence="3 4">
    <name type="scientific">Microcosmobacter mediterraneus</name>
    <dbReference type="NCBI Taxonomy" id="3075607"/>
    <lineage>
        <taxon>Bacteria</taxon>
        <taxon>Pseudomonadati</taxon>
        <taxon>Bacteroidota</taxon>
        <taxon>Flavobacteriia</taxon>
        <taxon>Flavobacteriales</taxon>
        <taxon>Flavobacteriaceae</taxon>
        <taxon>Microcosmobacter</taxon>
    </lineage>
</organism>
<dbReference type="RefSeq" id="WP_311427258.1">
    <property type="nucleotide sequence ID" value="NZ_JAVRIA010000003.1"/>
</dbReference>
<dbReference type="SMART" id="SM00028">
    <property type="entry name" value="TPR"/>
    <property type="match status" value="1"/>
</dbReference>
<dbReference type="SUPFAM" id="SSF48452">
    <property type="entry name" value="TPR-like"/>
    <property type="match status" value="1"/>
</dbReference>
<keyword evidence="1" id="KW-0802">TPR repeat</keyword>
<dbReference type="PROSITE" id="PS50005">
    <property type="entry name" value="TPR"/>
    <property type="match status" value="1"/>
</dbReference>
<keyword evidence="4" id="KW-1185">Reference proteome</keyword>
<sequence length="445" mass="50821">MKTRITLIIAALLIGFNVSYAQQDEECVANLQVFSDLAKQKRYDEAYEPWMLVRNKCPKFNSAIYIYGERILKHKEKSAEGQDLLTLLKDHIALLNKGMEFYPKKYPVGGTKSEITQIKYDNKALFNMDDKALYNEFDAAYKEDLKSFVNPKALYTYFSLAVDLYDAGAKTSDDAQKMFDKFDDVSEKVEIEVSAYQDKLNKLVAKEEAGETLSKKDGQRKRSYESYLKNYDLIESGMNKKIGDRANCEVLIPIYQKDFEGNKDNPVWLQRAMNKMYAKGCKDDPMFVKIVEQKNAIEPNADTAFYLYLLTGEQKYFDQTVQLETDPIKKAKLYKKIARDFKDKGSYGKARQYYQEALKLNPSDRKPHLSIAAMYAKSANRCGDTNFNKRAVFWLAAQEARKGGGSGKNYEAKAPTRAEIFNSGMAGKTIKIGCWIGRSVKVPTL</sequence>
<keyword evidence="2" id="KW-0732">Signal</keyword>
<dbReference type="Gene3D" id="1.25.40.10">
    <property type="entry name" value="Tetratricopeptide repeat domain"/>
    <property type="match status" value="1"/>
</dbReference>
<evidence type="ECO:0000256" key="2">
    <source>
        <dbReference type="SAM" id="SignalP"/>
    </source>
</evidence>
<feature type="repeat" description="TPR" evidence="1">
    <location>
        <begin position="331"/>
        <end position="364"/>
    </location>
</feature>
<proteinExistence type="predicted"/>
<evidence type="ECO:0000256" key="1">
    <source>
        <dbReference type="PROSITE-ProRule" id="PRU00339"/>
    </source>
</evidence>
<evidence type="ECO:0000313" key="3">
    <source>
        <dbReference type="EMBL" id="MDT0558494.1"/>
    </source>
</evidence>
<protein>
    <recommendedName>
        <fullName evidence="5">Tetratricopeptide repeat protein</fullName>
    </recommendedName>
</protein>
<comment type="caution">
    <text evidence="3">The sequence shown here is derived from an EMBL/GenBank/DDBJ whole genome shotgun (WGS) entry which is preliminary data.</text>
</comment>